<feature type="domain" description="Creatinase N-terminal" evidence="2">
    <location>
        <begin position="13"/>
        <end position="140"/>
    </location>
</feature>
<dbReference type="InterPro" id="IPR050659">
    <property type="entry name" value="Peptidase_M24B"/>
</dbReference>
<evidence type="ECO:0000259" key="2">
    <source>
        <dbReference type="Pfam" id="PF01321"/>
    </source>
</evidence>
<evidence type="ECO:0000259" key="1">
    <source>
        <dbReference type="Pfam" id="PF00557"/>
    </source>
</evidence>
<dbReference type="Gene3D" id="3.40.350.10">
    <property type="entry name" value="Creatinase/prolidase N-terminal domain"/>
    <property type="match status" value="1"/>
</dbReference>
<name>A0AA35CQK9_9FIRM</name>
<dbReference type="SUPFAM" id="SSF53092">
    <property type="entry name" value="Creatinase/prolidase N-terminal domain"/>
    <property type="match status" value="1"/>
</dbReference>
<dbReference type="Proteomes" id="UP001163687">
    <property type="component" value="Chromosome"/>
</dbReference>
<protein>
    <submittedName>
        <fullName evidence="3">Peptidase M24</fullName>
    </submittedName>
</protein>
<dbReference type="InterPro" id="IPR000587">
    <property type="entry name" value="Creatinase_N"/>
</dbReference>
<dbReference type="Pfam" id="PF01321">
    <property type="entry name" value="Creatinase_N"/>
    <property type="match status" value="1"/>
</dbReference>
<feature type="domain" description="Peptidase M24" evidence="1">
    <location>
        <begin position="148"/>
        <end position="382"/>
    </location>
</feature>
<dbReference type="AlphaFoldDB" id="A0AA35CQK9"/>
<dbReference type="Gene3D" id="3.90.230.10">
    <property type="entry name" value="Creatinase/methionine aminopeptidase superfamily"/>
    <property type="match status" value="1"/>
</dbReference>
<dbReference type="KEGG" id="cmic:caldi_32310"/>
<dbReference type="PANTHER" id="PTHR46112">
    <property type="entry name" value="AMINOPEPTIDASE"/>
    <property type="match status" value="1"/>
</dbReference>
<dbReference type="InterPro" id="IPR036005">
    <property type="entry name" value="Creatinase/aminopeptidase-like"/>
</dbReference>
<proteinExistence type="predicted"/>
<dbReference type="EMBL" id="AP025628">
    <property type="protein sequence ID" value="BDG62141.1"/>
    <property type="molecule type" value="Genomic_DNA"/>
</dbReference>
<gene>
    <name evidence="3" type="ORF">caldi_32310</name>
</gene>
<keyword evidence="4" id="KW-1185">Reference proteome</keyword>
<dbReference type="Pfam" id="PF00557">
    <property type="entry name" value="Peptidase_M24"/>
    <property type="match status" value="1"/>
</dbReference>
<accession>A0AA35CQK9</accession>
<dbReference type="PANTHER" id="PTHR46112:SF2">
    <property type="entry name" value="XAA-PRO AMINOPEPTIDASE P-RELATED"/>
    <property type="match status" value="1"/>
</dbReference>
<dbReference type="RefSeq" id="WP_264842741.1">
    <property type="nucleotide sequence ID" value="NZ_AP025628.1"/>
</dbReference>
<evidence type="ECO:0000313" key="3">
    <source>
        <dbReference type="EMBL" id="BDG62141.1"/>
    </source>
</evidence>
<dbReference type="InterPro" id="IPR029149">
    <property type="entry name" value="Creatin/AminoP/Spt16_N"/>
</dbReference>
<sequence length="400" mass="43135">MADTRSVVAARRRTERLQAALREAGWAAALIQHPRDVFYYAGTGQPCNLWVPAEGEPVLFARRVEEWVRQDSLLPQVIGAASFGQMRHHLAERGLLPREGATIGIEKDVLPATLVESLGRTLAGYRLENVAPVVLNQRLVKDDIEIAAMRAAAGLWAEVHAGVLEALAPGARESDVAASALGRAMRAGAGPEIYFRRWDGTGAAGRVVASGPNGWRISGPAFTVTGVGFGPAQPWGYSDRVIGEGELVVVDFGLYRQGYHADMTRTYAVGKPSARLKDLWDRLVELHQAVIAAIRPGRRAAELWEVARKHAGRAGYADWFMGYGPNQGQYIGHSLGLEMDEPPVLGPGADQELVPGMVVTVEPKFIVPGVGAAMIEDEILVTPTGGEVLGTVEQRLFEVT</sequence>
<organism evidence="3 4">
    <name type="scientific">Caldinitratiruptor microaerophilus</name>
    <dbReference type="NCBI Taxonomy" id="671077"/>
    <lineage>
        <taxon>Bacteria</taxon>
        <taxon>Bacillati</taxon>
        <taxon>Bacillota</taxon>
        <taxon>Clostridia</taxon>
        <taxon>Eubacteriales</taxon>
        <taxon>Symbiobacteriaceae</taxon>
        <taxon>Caldinitratiruptor</taxon>
    </lineage>
</organism>
<evidence type="ECO:0000313" key="4">
    <source>
        <dbReference type="Proteomes" id="UP001163687"/>
    </source>
</evidence>
<dbReference type="SUPFAM" id="SSF55920">
    <property type="entry name" value="Creatinase/aminopeptidase"/>
    <property type="match status" value="1"/>
</dbReference>
<reference evidence="3" key="1">
    <citation type="submission" date="2022-03" db="EMBL/GenBank/DDBJ databases">
        <title>Complete genome sequence of Caldinitratiruptor microaerophilus.</title>
        <authorList>
            <person name="Mukaiyama R."/>
            <person name="Nishiyama T."/>
            <person name="Ueda K."/>
        </authorList>
    </citation>
    <scope>NUCLEOTIDE SEQUENCE</scope>
    <source>
        <strain evidence="3">JCM 16183</strain>
    </source>
</reference>
<dbReference type="InterPro" id="IPR000994">
    <property type="entry name" value="Pept_M24"/>
</dbReference>